<feature type="domain" description="B12-binding" evidence="6">
    <location>
        <begin position="96"/>
        <end position="213"/>
    </location>
</feature>
<protein>
    <submittedName>
        <fullName evidence="8">B12-binding domain-containing radical SAM protein</fullName>
    </submittedName>
</protein>
<dbReference type="SUPFAM" id="SSF102114">
    <property type="entry name" value="Radical SAM enzymes"/>
    <property type="match status" value="1"/>
</dbReference>
<dbReference type="PROSITE" id="PS51918">
    <property type="entry name" value="RADICAL_SAM"/>
    <property type="match status" value="1"/>
</dbReference>
<dbReference type="CDD" id="cd01335">
    <property type="entry name" value="Radical_SAM"/>
    <property type="match status" value="1"/>
</dbReference>
<dbReference type="GO" id="GO:0046872">
    <property type="term" value="F:metal ion binding"/>
    <property type="evidence" value="ECO:0007669"/>
    <property type="project" value="UniProtKB-KW"/>
</dbReference>
<dbReference type="EMBL" id="VGIY01000031">
    <property type="protein sequence ID" value="MBM3316669.1"/>
    <property type="molecule type" value="Genomic_DNA"/>
</dbReference>
<keyword evidence="4" id="KW-0408">Iron</keyword>
<keyword evidence="2" id="KW-0949">S-adenosyl-L-methionine</keyword>
<dbReference type="PANTHER" id="PTHR43409:SF7">
    <property type="entry name" value="BLL1977 PROTEIN"/>
    <property type="match status" value="1"/>
</dbReference>
<evidence type="ECO:0000256" key="3">
    <source>
        <dbReference type="ARBA" id="ARBA00022723"/>
    </source>
</evidence>
<accession>A0A937X8Y3</accession>
<dbReference type="InterPro" id="IPR006638">
    <property type="entry name" value="Elp3/MiaA/NifB-like_rSAM"/>
</dbReference>
<dbReference type="Gene3D" id="3.40.50.280">
    <property type="entry name" value="Cobalamin-binding domain"/>
    <property type="match status" value="1"/>
</dbReference>
<dbReference type="Gene3D" id="3.80.30.20">
    <property type="entry name" value="tm_1862 like domain"/>
    <property type="match status" value="1"/>
</dbReference>
<reference evidence="8" key="1">
    <citation type="submission" date="2019-03" db="EMBL/GenBank/DDBJ databases">
        <title>Lake Tanganyika Metagenome-Assembled Genomes (MAGs).</title>
        <authorList>
            <person name="Tran P."/>
        </authorList>
    </citation>
    <scope>NUCLEOTIDE SEQUENCE</scope>
    <source>
        <strain evidence="8">M_DeepCast_400m_m2_100</strain>
    </source>
</reference>
<dbReference type="SMART" id="SM00729">
    <property type="entry name" value="Elp3"/>
    <property type="match status" value="1"/>
</dbReference>
<dbReference type="InterPro" id="IPR023404">
    <property type="entry name" value="rSAM_horseshoe"/>
</dbReference>
<dbReference type="GO" id="GO:0003824">
    <property type="term" value="F:catalytic activity"/>
    <property type="evidence" value="ECO:0007669"/>
    <property type="project" value="InterPro"/>
</dbReference>
<dbReference type="PANTHER" id="PTHR43409">
    <property type="entry name" value="ANAEROBIC MAGNESIUM-PROTOPORPHYRIN IX MONOMETHYL ESTER CYCLASE-RELATED"/>
    <property type="match status" value="1"/>
</dbReference>
<comment type="cofactor">
    <cofactor evidence="1">
        <name>[4Fe-4S] cluster</name>
        <dbReference type="ChEBI" id="CHEBI:49883"/>
    </cofactor>
</comment>
<evidence type="ECO:0000259" key="7">
    <source>
        <dbReference type="PROSITE" id="PS51918"/>
    </source>
</evidence>
<organism evidence="8 9">
    <name type="scientific">Eiseniibacteriota bacterium</name>
    <dbReference type="NCBI Taxonomy" id="2212470"/>
    <lineage>
        <taxon>Bacteria</taxon>
        <taxon>Candidatus Eiseniibacteriota</taxon>
    </lineage>
</organism>
<dbReference type="InterPro" id="IPR007197">
    <property type="entry name" value="rSAM"/>
</dbReference>
<proteinExistence type="predicted"/>
<dbReference type="GO" id="GO:0005829">
    <property type="term" value="C:cytosol"/>
    <property type="evidence" value="ECO:0007669"/>
    <property type="project" value="TreeGrafter"/>
</dbReference>
<dbReference type="Proteomes" id="UP000748308">
    <property type="component" value="Unassembled WGS sequence"/>
</dbReference>
<dbReference type="InterPro" id="IPR058240">
    <property type="entry name" value="rSAM_sf"/>
</dbReference>
<evidence type="ECO:0000259" key="6">
    <source>
        <dbReference type="PROSITE" id="PS51332"/>
    </source>
</evidence>
<dbReference type="AlphaFoldDB" id="A0A937X8Y3"/>
<evidence type="ECO:0000256" key="5">
    <source>
        <dbReference type="ARBA" id="ARBA00023014"/>
    </source>
</evidence>
<dbReference type="Pfam" id="PF04055">
    <property type="entry name" value="Radical_SAM"/>
    <property type="match status" value="1"/>
</dbReference>
<sequence>MRVALLFPPPAAPSYAPLGLAMLAAHLRRAMPEVALALLDGNLAAWDFLALRHAPLGGVRAFMRDPSRFFDACGYAARRSSWNGAWRTMDALCGEARRYAEGGDEIGRAGSGEDFAALLDSLVERLLGGDPVWVGLSVMYLEQLPWALAIARRVEERCGGRGPRVVLGGAAISALDLEELLRAFPAVHAAVPGEGELPAEALCRGVAWEQVPGLARAAPGGVRRNAPVPAAGLEMAATHALRPDFGDLPLAAYWNPEPVLPALFSRGCRWRRCRFCAHNFSFGDYRSKAAGDFARELAEERGRSGARHVYLADQYVGGADLARIAEALLAEGLDLRFHAMGRPDGEHTPERLALLRRAGCRWISWGVESGSQRLLDLVGKGTRVPVIEGVIRAAGEAGIANMLMMIFGLPTSTDEDLRLTFGLIERLADRIDIMTASRFVLFAGTAFAERAADHGLEIIGPREILRANGLAVHSTRLQFRERAADGSLRPPRAALEAAEWERRRAWLKDFALAERFSVEHTLLGFGRR</sequence>
<dbReference type="SFLD" id="SFLDG01082">
    <property type="entry name" value="B12-binding_domain_containing"/>
    <property type="match status" value="1"/>
</dbReference>
<evidence type="ECO:0000256" key="4">
    <source>
        <dbReference type="ARBA" id="ARBA00023004"/>
    </source>
</evidence>
<name>A0A937X8Y3_UNCEI</name>
<dbReference type="InterPro" id="IPR051198">
    <property type="entry name" value="BchE-like"/>
</dbReference>
<dbReference type="GO" id="GO:0051536">
    <property type="term" value="F:iron-sulfur cluster binding"/>
    <property type="evidence" value="ECO:0007669"/>
    <property type="project" value="UniProtKB-KW"/>
</dbReference>
<dbReference type="PROSITE" id="PS51332">
    <property type="entry name" value="B12_BINDING"/>
    <property type="match status" value="1"/>
</dbReference>
<keyword evidence="5" id="KW-0411">Iron-sulfur</keyword>
<dbReference type="InterPro" id="IPR006158">
    <property type="entry name" value="Cobalamin-bd"/>
</dbReference>
<evidence type="ECO:0000313" key="9">
    <source>
        <dbReference type="Proteomes" id="UP000748308"/>
    </source>
</evidence>
<gene>
    <name evidence="8" type="ORF">FJY75_02345</name>
</gene>
<dbReference type="SFLD" id="SFLDS00029">
    <property type="entry name" value="Radical_SAM"/>
    <property type="match status" value="1"/>
</dbReference>
<dbReference type="GO" id="GO:0031419">
    <property type="term" value="F:cobalamin binding"/>
    <property type="evidence" value="ECO:0007669"/>
    <property type="project" value="InterPro"/>
</dbReference>
<evidence type="ECO:0000313" key="8">
    <source>
        <dbReference type="EMBL" id="MBM3316669.1"/>
    </source>
</evidence>
<feature type="domain" description="Radical SAM core" evidence="7">
    <location>
        <begin position="254"/>
        <end position="482"/>
    </location>
</feature>
<evidence type="ECO:0000256" key="1">
    <source>
        <dbReference type="ARBA" id="ARBA00001966"/>
    </source>
</evidence>
<keyword evidence="3" id="KW-0479">Metal-binding</keyword>
<evidence type="ECO:0000256" key="2">
    <source>
        <dbReference type="ARBA" id="ARBA00022691"/>
    </source>
</evidence>
<comment type="caution">
    <text evidence="8">The sequence shown here is derived from an EMBL/GenBank/DDBJ whole genome shotgun (WGS) entry which is preliminary data.</text>
</comment>